<evidence type="ECO:0000313" key="1">
    <source>
        <dbReference type="EMBL" id="VVQ24929.1"/>
    </source>
</evidence>
<accession>A0A5E7VQA6</accession>
<protein>
    <submittedName>
        <fullName evidence="1">Uncharacterized protein</fullName>
    </submittedName>
</protein>
<organism evidence="1 2">
    <name type="scientific">Pseudomonas fluorescens</name>
    <dbReference type="NCBI Taxonomy" id="294"/>
    <lineage>
        <taxon>Bacteria</taxon>
        <taxon>Pseudomonadati</taxon>
        <taxon>Pseudomonadota</taxon>
        <taxon>Gammaproteobacteria</taxon>
        <taxon>Pseudomonadales</taxon>
        <taxon>Pseudomonadaceae</taxon>
        <taxon>Pseudomonas</taxon>
    </lineage>
</organism>
<evidence type="ECO:0000313" key="2">
    <source>
        <dbReference type="Proteomes" id="UP000326452"/>
    </source>
</evidence>
<dbReference type="AlphaFoldDB" id="A0A5E7VQA6"/>
<name>A0A5E7VQA6_PSEFL</name>
<dbReference type="Proteomes" id="UP000326452">
    <property type="component" value="Unassembled WGS sequence"/>
</dbReference>
<proteinExistence type="predicted"/>
<dbReference type="EMBL" id="CABVJC010000014">
    <property type="protein sequence ID" value="VVQ24929.1"/>
    <property type="molecule type" value="Genomic_DNA"/>
</dbReference>
<sequence length="90" mass="10081">MKRTEIGSDLKYRVELRLENYTNLLPFPLAPLGGEGWGEGVNLTDTPKKPKPSIPVYHAALDANASNGEYIQRINECRPLMPNLIAARFK</sequence>
<gene>
    <name evidence="1" type="ORF">PS941_05861</name>
</gene>
<reference evidence="1 2" key="1">
    <citation type="submission" date="2019-09" db="EMBL/GenBank/DDBJ databases">
        <authorList>
            <person name="Chandra G."/>
            <person name="Truman W A."/>
        </authorList>
    </citation>
    <scope>NUCLEOTIDE SEQUENCE [LARGE SCALE GENOMIC DNA]</scope>
    <source>
        <strain evidence="1">PS941</strain>
    </source>
</reference>